<evidence type="ECO:0000256" key="3">
    <source>
        <dbReference type="ARBA" id="ARBA00022801"/>
    </source>
</evidence>
<keyword evidence="1" id="KW-0645">Protease</keyword>
<dbReference type="InterPro" id="IPR051458">
    <property type="entry name" value="Cyt/Met_Dipeptidase"/>
</dbReference>
<dbReference type="Pfam" id="PF07687">
    <property type="entry name" value="M20_dimer"/>
    <property type="match status" value="1"/>
</dbReference>
<dbReference type="Pfam" id="PF01546">
    <property type="entry name" value="Peptidase_M20"/>
    <property type="match status" value="1"/>
</dbReference>
<dbReference type="Proteomes" id="UP001239019">
    <property type="component" value="Unassembled WGS sequence"/>
</dbReference>
<sequence>MDSKVLREFVDGKWDDEIIPELVEYIRIPAKSPHFDPDWEKHGYIDQAIEQAEAWCRRQPVKGMSVEVVKLEGRTPLLLVEIEGQKPGTVVLYGHLDKQPEFTGWEEDLGPWKPVIRDGKLYGRGGADDGYAVYGSLTAIAALQQQGIPHARCVVLIETCEESGSYDLPPYIDHLKDRIGSPDMVVCLDAECGNYEQLWTTTSLRGNLVGTLRVDVLTEGVHSGSASGIVPSSFRVLREVMARIEDPATGEIKVPEMNVDIPRDRLEQAQQAADVLGDSIRHKYPLAAEDMTTVSEDPLELLLNNSWRPTLSVTGVDGIPAFSDAGNVLRPYTALKLSFRLPPTCDARKAGEAVKKIVETDPPYGAKVTFSLDSPQGGWNAPEFADWLTDAMQKASEKYFGKDAVCMGMGGSIPFMGLLAEKFPESQFLVTGVLGPKSNAHGPNEFLHIEKGKKLTACVAEVLARHAEVRSAE</sequence>
<dbReference type="Gene3D" id="3.40.630.10">
    <property type="entry name" value="Zn peptidases"/>
    <property type="match status" value="1"/>
</dbReference>
<comment type="caution">
    <text evidence="5">The sequence shown here is derived from an EMBL/GenBank/DDBJ whole genome shotgun (WGS) entry which is preliminary data.</text>
</comment>
<dbReference type="InterPro" id="IPR011650">
    <property type="entry name" value="Peptidase_M20_dimer"/>
</dbReference>
<organism evidence="5 6">
    <name type="scientific">Natronospira bacteriovora</name>
    <dbReference type="NCBI Taxonomy" id="3069753"/>
    <lineage>
        <taxon>Bacteria</taxon>
        <taxon>Pseudomonadati</taxon>
        <taxon>Pseudomonadota</taxon>
        <taxon>Gammaproteobacteria</taxon>
        <taxon>Natronospirales</taxon>
        <taxon>Natronospiraceae</taxon>
        <taxon>Natronospira</taxon>
    </lineage>
</organism>
<keyword evidence="2" id="KW-0479">Metal-binding</keyword>
<evidence type="ECO:0000256" key="2">
    <source>
        <dbReference type="ARBA" id="ARBA00022723"/>
    </source>
</evidence>
<dbReference type="Gene3D" id="3.30.70.360">
    <property type="match status" value="1"/>
</dbReference>
<evidence type="ECO:0000256" key="1">
    <source>
        <dbReference type="ARBA" id="ARBA00022670"/>
    </source>
</evidence>
<dbReference type="SUPFAM" id="SSF53187">
    <property type="entry name" value="Zn-dependent exopeptidases"/>
    <property type="match status" value="1"/>
</dbReference>
<accession>A0ABU0W9T2</accession>
<proteinExistence type="predicted"/>
<evidence type="ECO:0000313" key="5">
    <source>
        <dbReference type="EMBL" id="MDQ2070673.1"/>
    </source>
</evidence>
<reference evidence="5 6" key="1">
    <citation type="submission" date="2023-08" db="EMBL/GenBank/DDBJ databases">
        <title>Whole-genome sequencing of halo(alkali)philic microorganisms from hypersaline lakes.</title>
        <authorList>
            <person name="Sorokin D.Y."/>
            <person name="Abbas B."/>
            <person name="Merkel A.Y."/>
        </authorList>
    </citation>
    <scope>NUCLEOTIDE SEQUENCE [LARGE SCALE GENOMIC DNA]</scope>
    <source>
        <strain evidence="5 6">AB-CW4</strain>
    </source>
</reference>
<keyword evidence="3" id="KW-0378">Hydrolase</keyword>
<evidence type="ECO:0000313" key="6">
    <source>
        <dbReference type="Proteomes" id="UP001239019"/>
    </source>
</evidence>
<dbReference type="PANTHER" id="PTHR43270">
    <property type="entry name" value="BETA-ALA-HIS DIPEPTIDASE"/>
    <property type="match status" value="1"/>
</dbReference>
<keyword evidence="6" id="KW-1185">Reference proteome</keyword>
<gene>
    <name evidence="5" type="ORF">RBH19_12400</name>
</gene>
<feature type="domain" description="Peptidase M20 dimerisation" evidence="4">
    <location>
        <begin position="211"/>
        <end position="362"/>
    </location>
</feature>
<dbReference type="EMBL" id="JAVDDT010000009">
    <property type="protein sequence ID" value="MDQ2070673.1"/>
    <property type="molecule type" value="Genomic_DNA"/>
</dbReference>
<protein>
    <submittedName>
        <fullName evidence="5">M20 family metallopeptidase</fullName>
    </submittedName>
</protein>
<dbReference type="CDD" id="cd05682">
    <property type="entry name" value="M20_dipept_dapE"/>
    <property type="match status" value="1"/>
</dbReference>
<dbReference type="InterPro" id="IPR002933">
    <property type="entry name" value="Peptidase_M20"/>
</dbReference>
<dbReference type="RefSeq" id="WP_306729172.1">
    <property type="nucleotide sequence ID" value="NZ_JAVDDT010000009.1"/>
</dbReference>
<name>A0ABU0W9T2_9GAMM</name>
<evidence type="ECO:0000259" key="4">
    <source>
        <dbReference type="Pfam" id="PF07687"/>
    </source>
</evidence>
<dbReference type="PANTHER" id="PTHR43270:SF4">
    <property type="entry name" value="CARNOSINE DIPEPTIDASE 2, ISOFORM A"/>
    <property type="match status" value="1"/>
</dbReference>